<keyword evidence="2" id="KW-1185">Reference proteome</keyword>
<gene>
    <name evidence="1" type="ORF">GCM10008942_06030</name>
</gene>
<proteinExistence type="predicted"/>
<accession>A0ABP3P4S2</accession>
<dbReference type="RefSeq" id="WP_166931626.1">
    <property type="nucleotide sequence ID" value="NZ_BAAADD010000001.1"/>
</dbReference>
<comment type="caution">
    <text evidence="1">The sequence shown here is derived from an EMBL/GenBank/DDBJ whole genome shotgun (WGS) entry which is preliminary data.</text>
</comment>
<reference evidence="2" key="1">
    <citation type="journal article" date="2019" name="Int. J. Syst. Evol. Microbiol.">
        <title>The Global Catalogue of Microorganisms (GCM) 10K type strain sequencing project: providing services to taxonomists for standard genome sequencing and annotation.</title>
        <authorList>
            <consortium name="The Broad Institute Genomics Platform"/>
            <consortium name="The Broad Institute Genome Sequencing Center for Infectious Disease"/>
            <person name="Wu L."/>
            <person name="Ma J."/>
        </authorList>
    </citation>
    <scope>NUCLEOTIDE SEQUENCE [LARGE SCALE GENOMIC DNA]</scope>
    <source>
        <strain evidence="2">JCM 15089</strain>
    </source>
</reference>
<evidence type="ECO:0000313" key="2">
    <source>
        <dbReference type="Proteomes" id="UP001499951"/>
    </source>
</evidence>
<organism evidence="1 2">
    <name type="scientific">Rhizomicrobium electricum</name>
    <dbReference type="NCBI Taxonomy" id="480070"/>
    <lineage>
        <taxon>Bacteria</taxon>
        <taxon>Pseudomonadati</taxon>
        <taxon>Pseudomonadota</taxon>
        <taxon>Alphaproteobacteria</taxon>
        <taxon>Micropepsales</taxon>
        <taxon>Micropepsaceae</taxon>
        <taxon>Rhizomicrobium</taxon>
    </lineage>
</organism>
<sequence>MEPNVRIVPVKNRLRALLYAPGGVSRDEALGAARQNVEMLRRDFVKAIPAEVAALESMIDPAKNTITSGELDAMLLRAGQILTLSGTFGFPLLDQVVKRFCDLALGMLEKNLDMVAPVAVHLRAMRLVCPGGVALNAMEADRMLKSLEDVQAHLGIGKKGPQQAS</sequence>
<name>A0ABP3P4S2_9PROT</name>
<protein>
    <submittedName>
        <fullName evidence="1">Uncharacterized protein</fullName>
    </submittedName>
</protein>
<dbReference type="Proteomes" id="UP001499951">
    <property type="component" value="Unassembled WGS sequence"/>
</dbReference>
<dbReference type="EMBL" id="BAAADD010000001">
    <property type="protein sequence ID" value="GAA0560337.1"/>
    <property type="molecule type" value="Genomic_DNA"/>
</dbReference>
<evidence type="ECO:0000313" key="1">
    <source>
        <dbReference type="EMBL" id="GAA0560337.1"/>
    </source>
</evidence>